<keyword evidence="7 8" id="KW-0456">Lyase</keyword>
<dbReference type="NCBIfam" id="NF003806">
    <property type="entry name" value="PRK05395.1-3"/>
    <property type="match status" value="1"/>
</dbReference>
<name>A0A975PDS5_9MICC</name>
<organism evidence="12 13">
    <name type="scientific">Arthrobacter sunyaminii</name>
    <dbReference type="NCBI Taxonomy" id="2816859"/>
    <lineage>
        <taxon>Bacteria</taxon>
        <taxon>Bacillati</taxon>
        <taxon>Actinomycetota</taxon>
        <taxon>Actinomycetes</taxon>
        <taxon>Micrococcales</taxon>
        <taxon>Micrococcaceae</taxon>
        <taxon>Arthrobacter</taxon>
    </lineage>
</organism>
<sequence>MTASRTRNLLILNGPNLNLLGTREPGIYGTETLDDVEALALDAAESHGWTVDCIQSNHEGDLIDAIHGAPGLADAIIINPAAYSHTSVAIPDALSGVGLPVVEVHLSNIHRREEFRHHSYVSAVADAVICGAGIAGYKMAVDYLAARLDGEAQAEARA</sequence>
<comment type="similarity">
    <text evidence="3 8">Belongs to the type-II 3-dehydroquinase family.</text>
</comment>
<accession>A0A975PDS5</accession>
<feature type="binding site" evidence="8 10">
    <location>
        <position position="92"/>
    </location>
    <ligand>
        <name>substrate</name>
    </ligand>
</feature>
<dbReference type="NCBIfam" id="TIGR01088">
    <property type="entry name" value="aroQ"/>
    <property type="match status" value="1"/>
</dbReference>
<evidence type="ECO:0000313" key="13">
    <source>
        <dbReference type="Proteomes" id="UP000680588"/>
    </source>
</evidence>
<gene>
    <name evidence="8 12" type="primary">aroQ</name>
    <name evidence="12" type="ORF">KG104_15815</name>
</gene>
<protein>
    <recommendedName>
        <fullName evidence="5 8">3-dehydroquinate dehydratase</fullName>
        <shortName evidence="8">3-dehydroquinase</shortName>
        <ecNumber evidence="5 8">4.2.1.10</ecNumber>
    </recommendedName>
    <alternativeName>
        <fullName evidence="8">Type II DHQase</fullName>
    </alternativeName>
</protein>
<dbReference type="KEGG" id="asun:KG104_15815"/>
<evidence type="ECO:0000256" key="7">
    <source>
        <dbReference type="ARBA" id="ARBA00023239"/>
    </source>
</evidence>
<evidence type="ECO:0000256" key="3">
    <source>
        <dbReference type="ARBA" id="ARBA00011037"/>
    </source>
</evidence>
<dbReference type="Pfam" id="PF01220">
    <property type="entry name" value="DHquinase_II"/>
    <property type="match status" value="1"/>
</dbReference>
<evidence type="ECO:0000256" key="4">
    <source>
        <dbReference type="ARBA" id="ARBA00011193"/>
    </source>
</evidence>
<dbReference type="PIRSF" id="PIRSF001399">
    <property type="entry name" value="DHquinase_II"/>
    <property type="match status" value="1"/>
</dbReference>
<comment type="function">
    <text evidence="8">Catalyzes a trans-dehydration via an enolate intermediate.</text>
</comment>
<dbReference type="InterPro" id="IPR018509">
    <property type="entry name" value="DHquinase_II_CS"/>
</dbReference>
<feature type="site" description="Transition state stabilizer" evidence="8 11">
    <location>
        <position position="23"/>
    </location>
</feature>
<dbReference type="PANTHER" id="PTHR21272">
    <property type="entry name" value="CATABOLIC 3-DEHYDROQUINASE"/>
    <property type="match status" value="1"/>
</dbReference>
<dbReference type="GO" id="GO:0009073">
    <property type="term" value="P:aromatic amino acid family biosynthetic process"/>
    <property type="evidence" value="ECO:0007669"/>
    <property type="project" value="UniProtKB-KW"/>
</dbReference>
<dbReference type="Gene3D" id="3.40.50.9100">
    <property type="entry name" value="Dehydroquinase, class II"/>
    <property type="match status" value="1"/>
</dbReference>
<proteinExistence type="inferred from homology"/>
<dbReference type="EMBL" id="CP076456">
    <property type="protein sequence ID" value="QWQ35896.1"/>
    <property type="molecule type" value="Genomic_DNA"/>
</dbReference>
<comment type="pathway">
    <text evidence="2 8">Metabolic intermediate biosynthesis; chorismate biosynthesis; chorismate from D-erythrose 4-phosphate and phosphoenolpyruvate: step 3/7.</text>
</comment>
<evidence type="ECO:0000256" key="1">
    <source>
        <dbReference type="ARBA" id="ARBA00001864"/>
    </source>
</evidence>
<dbReference type="GO" id="GO:0009423">
    <property type="term" value="P:chorismate biosynthetic process"/>
    <property type="evidence" value="ECO:0007669"/>
    <property type="project" value="UniProtKB-UniRule"/>
</dbReference>
<dbReference type="NCBIfam" id="NF003804">
    <property type="entry name" value="PRK05395.1-1"/>
    <property type="match status" value="1"/>
</dbReference>
<evidence type="ECO:0000256" key="10">
    <source>
        <dbReference type="PIRSR" id="PIRSR001399-2"/>
    </source>
</evidence>
<evidence type="ECO:0000313" key="12">
    <source>
        <dbReference type="EMBL" id="QWQ35896.1"/>
    </source>
</evidence>
<dbReference type="GO" id="GO:0019631">
    <property type="term" value="P:quinate catabolic process"/>
    <property type="evidence" value="ECO:0007669"/>
    <property type="project" value="TreeGrafter"/>
</dbReference>
<evidence type="ECO:0000256" key="9">
    <source>
        <dbReference type="PIRSR" id="PIRSR001399-1"/>
    </source>
</evidence>
<dbReference type="InterPro" id="IPR001874">
    <property type="entry name" value="DHquinase_II"/>
</dbReference>
<keyword evidence="13" id="KW-1185">Reference proteome</keyword>
<feature type="binding site" evidence="8 10">
    <location>
        <position position="116"/>
    </location>
    <ligand>
        <name>substrate</name>
    </ligand>
</feature>
<comment type="catalytic activity">
    <reaction evidence="1 8">
        <text>3-dehydroquinate = 3-dehydroshikimate + H2O</text>
        <dbReference type="Rhea" id="RHEA:21096"/>
        <dbReference type="ChEBI" id="CHEBI:15377"/>
        <dbReference type="ChEBI" id="CHEBI:16630"/>
        <dbReference type="ChEBI" id="CHEBI:32364"/>
        <dbReference type="EC" id="4.2.1.10"/>
    </reaction>
</comment>
<dbReference type="NCBIfam" id="NF003805">
    <property type="entry name" value="PRK05395.1-2"/>
    <property type="match status" value="1"/>
</dbReference>
<dbReference type="AlphaFoldDB" id="A0A975PDS5"/>
<reference evidence="12" key="1">
    <citation type="submission" date="2021-06" db="EMBL/GenBank/DDBJ databases">
        <title>Novel species in genus Arthrobacter.</title>
        <authorList>
            <person name="Zhang G."/>
        </authorList>
    </citation>
    <scope>NUCLEOTIDE SEQUENCE</scope>
    <source>
        <strain evidence="12">Zg-ZUI122</strain>
    </source>
</reference>
<dbReference type="Proteomes" id="UP000680588">
    <property type="component" value="Chromosome"/>
</dbReference>
<evidence type="ECO:0000256" key="2">
    <source>
        <dbReference type="ARBA" id="ARBA00004902"/>
    </source>
</evidence>
<dbReference type="PANTHER" id="PTHR21272:SF3">
    <property type="entry name" value="CATABOLIC 3-DEHYDROQUINASE"/>
    <property type="match status" value="1"/>
</dbReference>
<evidence type="ECO:0000256" key="8">
    <source>
        <dbReference type="HAMAP-Rule" id="MF_00169"/>
    </source>
</evidence>
<feature type="binding site" evidence="8 10">
    <location>
        <position position="85"/>
    </location>
    <ligand>
        <name>substrate</name>
    </ligand>
</feature>
<feature type="active site" description="Proton donor" evidence="8 9">
    <location>
        <position position="105"/>
    </location>
</feature>
<dbReference type="HAMAP" id="MF_00169">
    <property type="entry name" value="AroQ"/>
    <property type="match status" value="1"/>
</dbReference>
<dbReference type="CDD" id="cd00466">
    <property type="entry name" value="DHQase_II"/>
    <property type="match status" value="1"/>
</dbReference>
<comment type="subunit">
    <text evidence="4 8">Homododecamer.</text>
</comment>
<dbReference type="GO" id="GO:0008652">
    <property type="term" value="P:amino acid biosynthetic process"/>
    <property type="evidence" value="ECO:0007669"/>
    <property type="project" value="UniProtKB-KW"/>
</dbReference>
<dbReference type="PROSITE" id="PS01029">
    <property type="entry name" value="DEHYDROQUINASE_II"/>
    <property type="match status" value="1"/>
</dbReference>
<dbReference type="InterPro" id="IPR036441">
    <property type="entry name" value="DHquinase_II_sf"/>
</dbReference>
<feature type="binding site" evidence="8 10">
    <location>
        <position position="79"/>
    </location>
    <ligand>
        <name>substrate</name>
    </ligand>
</feature>
<evidence type="ECO:0000256" key="5">
    <source>
        <dbReference type="ARBA" id="ARBA00012060"/>
    </source>
</evidence>
<dbReference type="EC" id="4.2.1.10" evidence="5 8"/>
<feature type="active site" description="Proton acceptor" evidence="8 9">
    <location>
        <position position="28"/>
    </location>
</feature>
<evidence type="ECO:0000256" key="6">
    <source>
        <dbReference type="ARBA" id="ARBA00023141"/>
    </source>
</evidence>
<feature type="binding site" evidence="8 10">
    <location>
        <begin position="106"/>
        <end position="107"/>
    </location>
    <ligand>
        <name>substrate</name>
    </ligand>
</feature>
<keyword evidence="8" id="KW-0028">Amino-acid biosynthesis</keyword>
<dbReference type="SUPFAM" id="SSF52304">
    <property type="entry name" value="Type II 3-dehydroquinate dehydratase"/>
    <property type="match status" value="1"/>
</dbReference>
<keyword evidence="6 8" id="KW-0057">Aromatic amino acid biosynthesis</keyword>
<dbReference type="GO" id="GO:0003855">
    <property type="term" value="F:3-dehydroquinate dehydratase activity"/>
    <property type="evidence" value="ECO:0007669"/>
    <property type="project" value="UniProtKB-UniRule"/>
</dbReference>
<dbReference type="NCBIfam" id="NF003807">
    <property type="entry name" value="PRK05395.1-4"/>
    <property type="match status" value="1"/>
</dbReference>
<dbReference type="RefSeq" id="WP_207347738.1">
    <property type="nucleotide sequence ID" value="NZ_CP076456.1"/>
</dbReference>
<evidence type="ECO:0000256" key="11">
    <source>
        <dbReference type="PIRSR" id="PIRSR001399-3"/>
    </source>
</evidence>